<sequence>MSHLKLYLTFITFITHVNSDSSCVDFKASKKLKQFHSSRKNFLIVTNTSCSINYFDLSTVNRFTLSVIGKSEILKNLDLSHNAISNIESGTFDEFVALENLNVRNNFLRTLGDIELQTLSALTILDLSSNLLEYVDIKAFAKLKNLLWLSLSDNCLINVLLVMPFISLHSLDLSHNRINGLPQLVGISSITALDISYNRISDLTQIEIVRNLVKSISSLNMAGNQLRHTNQLQSFVNLVELNLAENPIDYSVSENFIRQSVAALKKLNLTNTNLTTLNIFRHVNCENFEELSFAHNSIDVTDFDELLKFSNIKHLQFQQKFCREFDSYRAIRRNFKSLKFVTILYDDTPSCACVRRNEMLFKFESIDFTTDWSVCSSASTAAAVREYVHMQWSNVGVALAIFYFIYVLQQQIE</sequence>
<dbReference type="PRINTS" id="PR00019">
    <property type="entry name" value="LEURICHRPT"/>
</dbReference>
<keyword evidence="3" id="KW-0732">Signal</keyword>
<dbReference type="PROSITE" id="PS51450">
    <property type="entry name" value="LRR"/>
    <property type="match status" value="2"/>
</dbReference>
<dbReference type="OrthoDB" id="676979at2759"/>
<dbReference type="InterPro" id="IPR003591">
    <property type="entry name" value="Leu-rich_rpt_typical-subtyp"/>
</dbReference>
<dbReference type="SMART" id="SM00369">
    <property type="entry name" value="LRR_TYP"/>
    <property type="match status" value="5"/>
</dbReference>
<reference evidence="4" key="1">
    <citation type="submission" date="2021-03" db="EMBL/GenBank/DDBJ databases">
        <title>Chromosome level genome of the anhydrobiotic midge Polypedilum vanderplanki.</title>
        <authorList>
            <person name="Yoshida Y."/>
            <person name="Kikawada T."/>
            <person name="Gusev O."/>
        </authorList>
    </citation>
    <scope>NUCLEOTIDE SEQUENCE</scope>
    <source>
        <strain evidence="4">NIAS01</strain>
        <tissue evidence="4">Whole body or cell culture</tissue>
    </source>
</reference>
<gene>
    <name evidence="4" type="ORF">PVAND_000300</name>
</gene>
<dbReference type="Gene3D" id="3.80.10.10">
    <property type="entry name" value="Ribonuclease Inhibitor"/>
    <property type="match status" value="3"/>
</dbReference>
<feature type="signal peptide" evidence="3">
    <location>
        <begin position="1"/>
        <end position="19"/>
    </location>
</feature>
<keyword evidence="2" id="KW-0677">Repeat</keyword>
<dbReference type="Proteomes" id="UP001107558">
    <property type="component" value="Chromosome 3"/>
</dbReference>
<dbReference type="InterPro" id="IPR001611">
    <property type="entry name" value="Leu-rich_rpt"/>
</dbReference>
<dbReference type="EMBL" id="JADBJN010000003">
    <property type="protein sequence ID" value="KAG5670013.1"/>
    <property type="molecule type" value="Genomic_DNA"/>
</dbReference>
<dbReference type="InterPro" id="IPR032675">
    <property type="entry name" value="LRR_dom_sf"/>
</dbReference>
<proteinExistence type="predicted"/>
<protein>
    <submittedName>
        <fullName evidence="4">Uncharacterized protein</fullName>
    </submittedName>
</protein>
<dbReference type="AlphaFoldDB" id="A0A9J6BJN6"/>
<evidence type="ECO:0000256" key="2">
    <source>
        <dbReference type="ARBA" id="ARBA00022737"/>
    </source>
</evidence>
<evidence type="ECO:0000313" key="5">
    <source>
        <dbReference type="Proteomes" id="UP001107558"/>
    </source>
</evidence>
<dbReference type="PANTHER" id="PTHR24366:SF96">
    <property type="entry name" value="LEUCINE RICH REPEAT CONTAINING 53"/>
    <property type="match status" value="1"/>
</dbReference>
<feature type="chain" id="PRO_5039955653" evidence="3">
    <location>
        <begin position="20"/>
        <end position="413"/>
    </location>
</feature>
<dbReference type="Pfam" id="PF13855">
    <property type="entry name" value="LRR_8"/>
    <property type="match status" value="1"/>
</dbReference>
<keyword evidence="1" id="KW-0433">Leucine-rich repeat</keyword>
<comment type="caution">
    <text evidence="4">The sequence shown here is derived from an EMBL/GenBank/DDBJ whole genome shotgun (WGS) entry which is preliminary data.</text>
</comment>
<evidence type="ECO:0000313" key="4">
    <source>
        <dbReference type="EMBL" id="KAG5670013.1"/>
    </source>
</evidence>
<organism evidence="4 5">
    <name type="scientific">Polypedilum vanderplanki</name>
    <name type="common">Sleeping chironomid midge</name>
    <dbReference type="NCBI Taxonomy" id="319348"/>
    <lineage>
        <taxon>Eukaryota</taxon>
        <taxon>Metazoa</taxon>
        <taxon>Ecdysozoa</taxon>
        <taxon>Arthropoda</taxon>
        <taxon>Hexapoda</taxon>
        <taxon>Insecta</taxon>
        <taxon>Pterygota</taxon>
        <taxon>Neoptera</taxon>
        <taxon>Endopterygota</taxon>
        <taxon>Diptera</taxon>
        <taxon>Nematocera</taxon>
        <taxon>Chironomoidea</taxon>
        <taxon>Chironomidae</taxon>
        <taxon>Chironominae</taxon>
        <taxon>Polypedilum</taxon>
        <taxon>Polypedilum</taxon>
    </lineage>
</organism>
<dbReference type="SUPFAM" id="SSF52058">
    <property type="entry name" value="L domain-like"/>
    <property type="match status" value="1"/>
</dbReference>
<evidence type="ECO:0000256" key="1">
    <source>
        <dbReference type="ARBA" id="ARBA00022614"/>
    </source>
</evidence>
<dbReference type="Pfam" id="PF00560">
    <property type="entry name" value="LRR_1"/>
    <property type="match status" value="1"/>
</dbReference>
<accession>A0A9J6BJN6</accession>
<name>A0A9J6BJN6_POLVA</name>
<keyword evidence="5" id="KW-1185">Reference proteome</keyword>
<evidence type="ECO:0000256" key="3">
    <source>
        <dbReference type="SAM" id="SignalP"/>
    </source>
</evidence>
<dbReference type="PANTHER" id="PTHR24366">
    <property type="entry name" value="IG(IMMUNOGLOBULIN) AND LRR(LEUCINE RICH REPEAT) DOMAINS"/>
    <property type="match status" value="1"/>
</dbReference>